<dbReference type="InterPro" id="IPR013103">
    <property type="entry name" value="RVT_2"/>
</dbReference>
<evidence type="ECO:0000313" key="6">
    <source>
        <dbReference type="RefSeq" id="XP_022966695.1"/>
    </source>
</evidence>
<dbReference type="Pfam" id="PF07727">
    <property type="entry name" value="RVT_2"/>
    <property type="match status" value="1"/>
</dbReference>
<sequence>MTIVSQMRTYEEKISNETIVAKVLRSLTPKFDHVVAAIEEAKDLSILSVDELMGSLQAHETRINRASERNEEKVEVIEEEDFAASMVIVITGVDGEVMDRDNSINKGMSYNVTIAETDNEEEEEEKLLMACMDTNPKKDDLWFVDSGCSNYMTGTKSLFKEFDETQKIKVQLGNTKEMQVEGKCTVKVEISHGIYNPISEKILVRRDVIFNENVSWDWSKEQEQQKITVEVSPNEETRVNSSASPSASTATQSVSNSSSLASLNSNSSLEELSDETPPRKYKCLADIYASCQFALTLSDPMNYEEATEKEDGKKGMAVEMQSVKKDGTWDMVDLPNKKFYGDLQEEVYVTPPEGFIKKDKETKVYKLRQTLYGLKQTYLRRSCQKKSSVLDICNFKSKGSVEI</sequence>
<name>A0A6J1HSC0_CUCMA</name>
<protein>
    <submittedName>
        <fullName evidence="6">Uncharacterized protein LOC111466326</fullName>
    </submittedName>
</protein>
<organism evidence="5 6">
    <name type="scientific">Cucurbita maxima</name>
    <name type="common">Pumpkin</name>
    <name type="synonym">Winter squash</name>
    <dbReference type="NCBI Taxonomy" id="3661"/>
    <lineage>
        <taxon>Eukaryota</taxon>
        <taxon>Viridiplantae</taxon>
        <taxon>Streptophyta</taxon>
        <taxon>Embryophyta</taxon>
        <taxon>Tracheophyta</taxon>
        <taxon>Spermatophyta</taxon>
        <taxon>Magnoliopsida</taxon>
        <taxon>eudicotyledons</taxon>
        <taxon>Gunneridae</taxon>
        <taxon>Pentapetalae</taxon>
        <taxon>rosids</taxon>
        <taxon>fabids</taxon>
        <taxon>Cucurbitales</taxon>
        <taxon>Cucurbitaceae</taxon>
        <taxon>Cucurbiteae</taxon>
        <taxon>Cucurbita</taxon>
    </lineage>
</organism>
<evidence type="ECO:0000313" key="5">
    <source>
        <dbReference type="Proteomes" id="UP000504608"/>
    </source>
</evidence>
<evidence type="ECO:0000259" key="4">
    <source>
        <dbReference type="Pfam" id="PF22936"/>
    </source>
</evidence>
<dbReference type="GeneID" id="111466326"/>
<gene>
    <name evidence="6" type="primary">LOC111466326</name>
</gene>
<accession>A0A6J1HSC0</accession>
<dbReference type="OrthoDB" id="8063676at2759"/>
<dbReference type="InterPro" id="IPR054722">
    <property type="entry name" value="PolX-like_BBD"/>
</dbReference>
<evidence type="ECO:0000256" key="1">
    <source>
        <dbReference type="SAM" id="Coils"/>
    </source>
</evidence>
<dbReference type="PANTHER" id="PTHR35317">
    <property type="entry name" value="OS04G0629600 PROTEIN"/>
    <property type="match status" value="1"/>
</dbReference>
<keyword evidence="1" id="KW-0175">Coiled coil</keyword>
<feature type="compositionally biased region" description="Low complexity" evidence="2">
    <location>
        <begin position="241"/>
        <end position="270"/>
    </location>
</feature>
<feature type="region of interest" description="Disordered" evidence="2">
    <location>
        <begin position="230"/>
        <end position="275"/>
    </location>
</feature>
<dbReference type="Proteomes" id="UP000504608">
    <property type="component" value="Unplaced"/>
</dbReference>
<feature type="domain" description="Reverse transcriptase Ty1/copia-type" evidence="3">
    <location>
        <begin position="333"/>
        <end position="396"/>
    </location>
</feature>
<feature type="domain" description="Retrovirus-related Pol polyprotein from transposon TNT 1-94-like beta-barrel" evidence="4">
    <location>
        <begin position="142"/>
        <end position="193"/>
    </location>
</feature>
<dbReference type="Pfam" id="PF22936">
    <property type="entry name" value="Pol_BBD"/>
    <property type="match status" value="1"/>
</dbReference>
<dbReference type="PANTHER" id="PTHR35317:SF35">
    <property type="entry name" value="DUF4219 DOMAIN-CONTAINING PROTEIN"/>
    <property type="match status" value="1"/>
</dbReference>
<feature type="coiled-coil region" evidence="1">
    <location>
        <begin position="49"/>
        <end position="76"/>
    </location>
</feature>
<dbReference type="Pfam" id="PF14223">
    <property type="entry name" value="Retrotran_gag_2"/>
    <property type="match status" value="1"/>
</dbReference>
<evidence type="ECO:0000259" key="3">
    <source>
        <dbReference type="Pfam" id="PF07727"/>
    </source>
</evidence>
<dbReference type="RefSeq" id="XP_022966695.1">
    <property type="nucleotide sequence ID" value="XM_023110927.1"/>
</dbReference>
<reference evidence="6" key="1">
    <citation type="submission" date="2025-08" db="UniProtKB">
        <authorList>
            <consortium name="RefSeq"/>
        </authorList>
    </citation>
    <scope>IDENTIFICATION</scope>
    <source>
        <tissue evidence="6">Young leaves</tissue>
    </source>
</reference>
<dbReference type="AlphaFoldDB" id="A0A6J1HSC0"/>
<evidence type="ECO:0000256" key="2">
    <source>
        <dbReference type="SAM" id="MobiDB-lite"/>
    </source>
</evidence>
<keyword evidence="5" id="KW-1185">Reference proteome</keyword>
<proteinExistence type="predicted"/>
<dbReference type="KEGG" id="cmax:111466326"/>